<organism evidence="4 5">
    <name type="scientific">Ophiostoma piceae (strain UAMH 11346)</name>
    <name type="common">Sap stain fungus</name>
    <dbReference type="NCBI Taxonomy" id="1262450"/>
    <lineage>
        <taxon>Eukaryota</taxon>
        <taxon>Fungi</taxon>
        <taxon>Dikarya</taxon>
        <taxon>Ascomycota</taxon>
        <taxon>Pezizomycotina</taxon>
        <taxon>Sordariomycetes</taxon>
        <taxon>Sordariomycetidae</taxon>
        <taxon>Ophiostomatales</taxon>
        <taxon>Ophiostomataceae</taxon>
        <taxon>Ophiostoma</taxon>
    </lineage>
</organism>
<dbReference type="PANTHER" id="PTHR45809:SF3">
    <property type="entry name" value="VIRAL IAP-ASSOCIATED FACTOR HOMOLOG"/>
    <property type="match status" value="1"/>
</dbReference>
<evidence type="ECO:0000313" key="4">
    <source>
        <dbReference type="EMBL" id="EPE07514.1"/>
    </source>
</evidence>
<dbReference type="Gene3D" id="3.40.30.10">
    <property type="entry name" value="Glutaredoxin"/>
    <property type="match status" value="1"/>
</dbReference>
<dbReference type="GO" id="GO:0005737">
    <property type="term" value="C:cytoplasm"/>
    <property type="evidence" value="ECO:0007669"/>
    <property type="project" value="EnsemblFungi"/>
</dbReference>
<dbReference type="Proteomes" id="UP000016923">
    <property type="component" value="Unassembled WGS sequence"/>
</dbReference>
<dbReference type="GO" id="GO:0045944">
    <property type="term" value="P:positive regulation of transcription by RNA polymerase II"/>
    <property type="evidence" value="ECO:0007669"/>
    <property type="project" value="EnsemblFungi"/>
</dbReference>
<dbReference type="GO" id="GO:0031683">
    <property type="term" value="F:G-protein beta/gamma-subunit complex binding"/>
    <property type="evidence" value="ECO:0007669"/>
    <property type="project" value="EnsemblFungi"/>
</dbReference>
<gene>
    <name evidence="4" type="ORF">F503_00236</name>
</gene>
<dbReference type="GO" id="GO:0006457">
    <property type="term" value="P:protein folding"/>
    <property type="evidence" value="ECO:0007669"/>
    <property type="project" value="EnsemblFungi"/>
</dbReference>
<dbReference type="Pfam" id="PF02114">
    <property type="entry name" value="Phosducin"/>
    <property type="match status" value="1"/>
</dbReference>
<evidence type="ECO:0000256" key="2">
    <source>
        <dbReference type="SAM" id="MobiDB-lite"/>
    </source>
</evidence>
<dbReference type="eggNOG" id="KOG3170">
    <property type="taxonomic scope" value="Eukaryota"/>
</dbReference>
<dbReference type="GO" id="GO:0030036">
    <property type="term" value="P:actin cytoskeleton organization"/>
    <property type="evidence" value="ECO:0007669"/>
    <property type="project" value="EnsemblFungi"/>
</dbReference>
<dbReference type="OrthoDB" id="45518at2759"/>
<comment type="similarity">
    <text evidence="1">Belongs to the phosducin family.</text>
</comment>
<dbReference type="EMBL" id="KE148150">
    <property type="protein sequence ID" value="EPE07514.1"/>
    <property type="molecule type" value="Genomic_DNA"/>
</dbReference>
<dbReference type="GO" id="GO:0003779">
    <property type="term" value="F:actin binding"/>
    <property type="evidence" value="ECO:0007669"/>
    <property type="project" value="EnsemblFungi"/>
</dbReference>
<protein>
    <submittedName>
        <fullName evidence="4">Phosducin family protein</fullName>
    </submittedName>
</protein>
<accession>S3C1T7</accession>
<dbReference type="CDD" id="cd02988">
    <property type="entry name" value="Phd_like_VIAF"/>
    <property type="match status" value="1"/>
</dbReference>
<dbReference type="PANTHER" id="PTHR45809">
    <property type="entry name" value="VIRAL IAP-ASSOCIATED FACTOR HOMOLOG"/>
    <property type="match status" value="1"/>
</dbReference>
<dbReference type="GO" id="GO:1903333">
    <property type="term" value="P:negative regulation of protein folding"/>
    <property type="evidence" value="ECO:0007669"/>
    <property type="project" value="EnsemblFungi"/>
</dbReference>
<keyword evidence="5" id="KW-1185">Reference proteome</keyword>
<dbReference type="HOGENOM" id="CLU_072604_1_0_1"/>
<dbReference type="InterPro" id="IPR036249">
    <property type="entry name" value="Thioredoxin-like_sf"/>
</dbReference>
<dbReference type="InterPro" id="IPR024253">
    <property type="entry name" value="Phosducin_thioredoxin-like_dom"/>
</dbReference>
<name>S3C1T7_OPHP1</name>
<dbReference type="AlphaFoldDB" id="S3C1T7"/>
<dbReference type="STRING" id="1262450.S3C1T7"/>
<dbReference type="InterPro" id="IPR051498">
    <property type="entry name" value="Phosducin-like_chap/apop_reg"/>
</dbReference>
<evidence type="ECO:0000256" key="1">
    <source>
        <dbReference type="ARBA" id="ARBA00009686"/>
    </source>
</evidence>
<evidence type="ECO:0000259" key="3">
    <source>
        <dbReference type="Pfam" id="PF02114"/>
    </source>
</evidence>
<dbReference type="OMA" id="DSCIQHY"/>
<feature type="region of interest" description="Disordered" evidence="2">
    <location>
        <begin position="233"/>
        <end position="267"/>
    </location>
</feature>
<proteinExistence type="inferred from homology"/>
<reference evidence="4 5" key="1">
    <citation type="journal article" date="2013" name="BMC Genomics">
        <title>The genome and transcriptome of the pine saprophyte Ophiostoma piceae, and a comparison with the bark beetle-associated pine pathogen Grosmannia clavigera.</title>
        <authorList>
            <person name="Haridas S."/>
            <person name="Wang Y."/>
            <person name="Lim L."/>
            <person name="Massoumi Alamouti S."/>
            <person name="Jackman S."/>
            <person name="Docking R."/>
            <person name="Robertson G."/>
            <person name="Birol I."/>
            <person name="Bohlmann J."/>
            <person name="Breuil C."/>
        </authorList>
    </citation>
    <scope>NUCLEOTIDE SEQUENCE [LARGE SCALE GENOMIC DNA]</scope>
    <source>
        <strain evidence="4 5">UAMH 11346</strain>
    </source>
</reference>
<dbReference type="SUPFAM" id="SSF52833">
    <property type="entry name" value="Thioredoxin-like"/>
    <property type="match status" value="1"/>
</dbReference>
<dbReference type="GO" id="GO:0051726">
    <property type="term" value="P:regulation of cell cycle"/>
    <property type="evidence" value="ECO:0007669"/>
    <property type="project" value="EnsemblFungi"/>
</dbReference>
<dbReference type="VEuPathDB" id="FungiDB:F503_00236"/>
<evidence type="ECO:0000313" key="5">
    <source>
        <dbReference type="Proteomes" id="UP000016923"/>
    </source>
</evidence>
<sequence length="267" mass="30171">MAAPMDQRISVPVDDPNADTEWNDILRKHGVIPEKPPSPTPMIEEAIAEGRRLAYENRLEGKDLDELDELEDLEDEDFLNSYRQQRMQELQSLQKTALHGSVYPLTKPEYSREVTEASQKDGGSGSGTPVFVNLVSATGNNVESRVLSELWRQAAAEYGEIKFCEMRADQAIEGYPERNCPTILVYRNGDIIKQVVTLALVGGVKMSLLDLDKLLVETGAVADSDMRVLKRRREAEDAEEERIMYGANKSIKTSRDHRRNDDDDDWD</sequence>
<dbReference type="GO" id="GO:0071444">
    <property type="term" value="P:cellular response to pheromone"/>
    <property type="evidence" value="ECO:0007669"/>
    <property type="project" value="EnsemblFungi"/>
</dbReference>
<feature type="domain" description="Phosducin" evidence="3">
    <location>
        <begin position="71"/>
        <end position="236"/>
    </location>
</feature>